<dbReference type="Proteomes" id="UP001245184">
    <property type="component" value="Unassembled WGS sequence"/>
</dbReference>
<dbReference type="HAMAP" id="MF_01216">
    <property type="entry name" value="Azoreductase_type1"/>
    <property type="match status" value="1"/>
</dbReference>
<keyword evidence="1 6" id="KW-0285">Flavoprotein</keyword>
<dbReference type="AlphaFoldDB" id="A0ABD5CQB7"/>
<evidence type="ECO:0000256" key="1">
    <source>
        <dbReference type="ARBA" id="ARBA00022630"/>
    </source>
</evidence>
<dbReference type="InterPro" id="IPR003680">
    <property type="entry name" value="Flavodoxin_fold"/>
</dbReference>
<evidence type="ECO:0000256" key="6">
    <source>
        <dbReference type="HAMAP-Rule" id="MF_01216"/>
    </source>
</evidence>
<dbReference type="EMBL" id="JAVIZN010000002">
    <property type="protein sequence ID" value="MDR6206730.1"/>
    <property type="molecule type" value="Genomic_DNA"/>
</dbReference>
<dbReference type="PANTHER" id="PTHR43741">
    <property type="entry name" value="FMN-DEPENDENT NADH-AZOREDUCTASE 1"/>
    <property type="match status" value="1"/>
</dbReference>
<dbReference type="RefSeq" id="WP_029968467.1">
    <property type="nucleotide sequence ID" value="NZ_ATXV01000005.1"/>
</dbReference>
<comment type="catalytic activity">
    <reaction evidence="5">
        <text>N,N-dimethyl-1,4-phenylenediamine + anthranilate + 2 NAD(+) = 2-(4-dimethylaminophenyl)diazenylbenzoate + 2 NADH + 2 H(+)</text>
        <dbReference type="Rhea" id="RHEA:55872"/>
        <dbReference type="ChEBI" id="CHEBI:15378"/>
        <dbReference type="ChEBI" id="CHEBI:15783"/>
        <dbReference type="ChEBI" id="CHEBI:16567"/>
        <dbReference type="ChEBI" id="CHEBI:57540"/>
        <dbReference type="ChEBI" id="CHEBI:57945"/>
        <dbReference type="ChEBI" id="CHEBI:71579"/>
        <dbReference type="EC" id="1.7.1.17"/>
    </reaction>
    <physiologicalReaction direction="right-to-left" evidence="5">
        <dbReference type="Rhea" id="RHEA:55874"/>
    </physiologicalReaction>
</comment>
<comment type="caution">
    <text evidence="9">The sequence shown here is derived from an EMBL/GenBank/DDBJ whole genome shotgun (WGS) entry which is preliminary data.</text>
</comment>
<proteinExistence type="inferred from homology"/>
<evidence type="ECO:0000256" key="3">
    <source>
        <dbReference type="ARBA" id="ARBA00023002"/>
    </source>
</evidence>
<comment type="caution">
    <text evidence="6">Lacks conserved residue(s) required for the propagation of feature annotation.</text>
</comment>
<dbReference type="EC" id="1.6.5.-" evidence="6"/>
<evidence type="ECO:0000256" key="7">
    <source>
        <dbReference type="SAM" id="MobiDB-lite"/>
    </source>
</evidence>
<dbReference type="GO" id="GO:0010181">
    <property type="term" value="F:FMN binding"/>
    <property type="evidence" value="ECO:0007669"/>
    <property type="project" value="UniProtKB-UniRule"/>
</dbReference>
<gene>
    <name evidence="6" type="primary">azoR</name>
    <name evidence="9" type="ORF">QF025_005450</name>
</gene>
<feature type="binding site" evidence="6">
    <location>
        <position position="9"/>
    </location>
    <ligand>
        <name>FMN</name>
        <dbReference type="ChEBI" id="CHEBI:58210"/>
    </ligand>
</feature>
<comment type="similarity">
    <text evidence="6">Belongs to the azoreductase type 1 family.</text>
</comment>
<comment type="function">
    <text evidence="6">Quinone reductase that provides resistance to thiol-specific stress caused by electrophilic quinones.</text>
</comment>
<keyword evidence="4 6" id="KW-0520">NAD</keyword>
<comment type="function">
    <text evidence="6">Also exhibits azoreductase activity. Catalyzes the reductive cleavage of the azo bond in aromatic azo compounds to the corresponding amines.</text>
</comment>
<reference evidence="9 10" key="1">
    <citation type="submission" date="2023-08" db="EMBL/GenBank/DDBJ databases">
        <title>Genome sequencing of plant associated microbes to promote plant fitness in Sorghum bicolor and Oryza sativa.</title>
        <authorList>
            <person name="Coleman-Derr D."/>
        </authorList>
    </citation>
    <scope>NUCLEOTIDE SEQUENCE [LARGE SCALE GENOMIC DNA]</scope>
    <source>
        <strain evidence="9 10">SLBN-33</strain>
    </source>
</reference>
<feature type="binding site" evidence="6">
    <location>
        <begin position="15"/>
        <end position="17"/>
    </location>
    <ligand>
        <name>FMN</name>
        <dbReference type="ChEBI" id="CHEBI:58210"/>
    </ligand>
</feature>
<evidence type="ECO:0000256" key="4">
    <source>
        <dbReference type="ARBA" id="ARBA00023027"/>
    </source>
</evidence>
<evidence type="ECO:0000259" key="8">
    <source>
        <dbReference type="Pfam" id="PF02525"/>
    </source>
</evidence>
<dbReference type="Gene3D" id="3.40.50.360">
    <property type="match status" value="1"/>
</dbReference>
<dbReference type="SUPFAM" id="SSF52218">
    <property type="entry name" value="Flavoproteins"/>
    <property type="match status" value="1"/>
</dbReference>
<dbReference type="GO" id="GO:0016652">
    <property type="term" value="F:oxidoreductase activity, acting on NAD(P)H as acceptor"/>
    <property type="evidence" value="ECO:0007669"/>
    <property type="project" value="UniProtKB-UniRule"/>
</dbReference>
<comment type="cofactor">
    <cofactor evidence="6">
        <name>FMN</name>
        <dbReference type="ChEBI" id="CHEBI:58210"/>
    </cofactor>
    <text evidence="6">Binds 1 FMN per subunit.</text>
</comment>
<feature type="domain" description="Flavodoxin-like fold" evidence="8">
    <location>
        <begin position="1"/>
        <end position="200"/>
    </location>
</feature>
<evidence type="ECO:0000313" key="10">
    <source>
        <dbReference type="Proteomes" id="UP001245184"/>
    </source>
</evidence>
<comment type="subunit">
    <text evidence="6">Homodimer.</text>
</comment>
<dbReference type="Pfam" id="PF02525">
    <property type="entry name" value="Flavodoxin_2"/>
    <property type="match status" value="1"/>
</dbReference>
<keyword evidence="2 6" id="KW-0288">FMN</keyword>
<evidence type="ECO:0000256" key="2">
    <source>
        <dbReference type="ARBA" id="ARBA00022643"/>
    </source>
</evidence>
<accession>A0ABD5CQB7</accession>
<dbReference type="InterPro" id="IPR023048">
    <property type="entry name" value="NADH:quinone_OxRdtase_FMN_depd"/>
</dbReference>
<evidence type="ECO:0000313" key="9">
    <source>
        <dbReference type="EMBL" id="MDR6206730.1"/>
    </source>
</evidence>
<dbReference type="EC" id="1.7.1.17" evidence="6"/>
<protein>
    <recommendedName>
        <fullName evidence="6">FMN dependent NADH:quinone oxidoreductase</fullName>
        <ecNumber evidence="6">1.6.5.-</ecNumber>
    </recommendedName>
    <alternativeName>
        <fullName evidence="6">Azo-dye reductase</fullName>
    </alternativeName>
    <alternativeName>
        <fullName evidence="6">FMN-dependent NADH-azo compound oxidoreductase</fullName>
    </alternativeName>
    <alternativeName>
        <fullName evidence="6">FMN-dependent NADH-azoreductase</fullName>
        <ecNumber evidence="6">1.7.1.17</ecNumber>
    </alternativeName>
</protein>
<keyword evidence="3 6" id="KW-0560">Oxidoreductase</keyword>
<dbReference type="PANTHER" id="PTHR43741:SF4">
    <property type="entry name" value="FMN-DEPENDENT NADH:QUINONE OXIDOREDUCTASE"/>
    <property type="match status" value="1"/>
</dbReference>
<sequence>MKLMHVDASAKRERSNSRALSRFFVERLRAGHPDLEVDYLDVSVDTPSHVDEAFAIAIYAAPHERTPAMKARLAASDALCQRVLAADALVFAMPMYNWSMPSAFKTFVDAISRAGVTYKHGDDGRIVGQLAGKKVLFITSRGADLRPGSPYASMDALTPALKAAFGFLGVAAPAFVDAQPLQFANQEARAEALERARGELSAVAASWANSANAASHANNADAAQHEDADSEMTQ</sequence>
<dbReference type="InterPro" id="IPR050104">
    <property type="entry name" value="FMN-dep_NADH:Q_OxRdtase_AzoR1"/>
</dbReference>
<name>A0ABD5CQB7_9BURK</name>
<dbReference type="GO" id="GO:0009055">
    <property type="term" value="F:electron transfer activity"/>
    <property type="evidence" value="ECO:0007669"/>
    <property type="project" value="UniProtKB-UniRule"/>
</dbReference>
<evidence type="ECO:0000256" key="5">
    <source>
        <dbReference type="ARBA" id="ARBA00048542"/>
    </source>
</evidence>
<dbReference type="InterPro" id="IPR029039">
    <property type="entry name" value="Flavoprotein-like_sf"/>
</dbReference>
<feature type="region of interest" description="Disordered" evidence="7">
    <location>
        <begin position="215"/>
        <end position="234"/>
    </location>
</feature>
<comment type="catalytic activity">
    <reaction evidence="6">
        <text>2 a quinone + NADH + H(+) = 2 a 1,4-benzosemiquinone + NAD(+)</text>
        <dbReference type="Rhea" id="RHEA:65952"/>
        <dbReference type="ChEBI" id="CHEBI:15378"/>
        <dbReference type="ChEBI" id="CHEBI:57540"/>
        <dbReference type="ChEBI" id="CHEBI:57945"/>
        <dbReference type="ChEBI" id="CHEBI:132124"/>
        <dbReference type="ChEBI" id="CHEBI:134225"/>
    </reaction>
</comment>
<organism evidence="9 10">
    <name type="scientific">Paraburkholderia graminis</name>
    <dbReference type="NCBI Taxonomy" id="60548"/>
    <lineage>
        <taxon>Bacteria</taxon>
        <taxon>Pseudomonadati</taxon>
        <taxon>Pseudomonadota</taxon>
        <taxon>Betaproteobacteria</taxon>
        <taxon>Burkholderiales</taxon>
        <taxon>Burkholderiaceae</taxon>
        <taxon>Paraburkholderia</taxon>
    </lineage>
</organism>